<evidence type="ECO:0000313" key="3">
    <source>
        <dbReference type="Proteomes" id="UP000267376"/>
    </source>
</evidence>
<dbReference type="EMBL" id="MG592536">
    <property type="protein sequence ID" value="AUR92037.1"/>
    <property type="molecule type" value="Genomic_DNA"/>
</dbReference>
<proteinExistence type="predicted"/>
<name>A0A2I7REH9_9CAUD</name>
<evidence type="ECO:0000313" key="2">
    <source>
        <dbReference type="EMBL" id="AUR92037.1"/>
    </source>
</evidence>
<accession>A0A2I7REH9</accession>
<evidence type="ECO:0000256" key="1">
    <source>
        <dbReference type="SAM" id="MobiDB-lite"/>
    </source>
</evidence>
<keyword evidence="3" id="KW-1185">Reference proteome</keyword>
<protein>
    <submittedName>
        <fullName evidence="2">RIIB protein</fullName>
    </submittedName>
</protein>
<feature type="compositionally biased region" description="Basic and acidic residues" evidence="1">
    <location>
        <begin position="143"/>
        <end position="156"/>
    </location>
</feature>
<sequence>MDKMKIVGIVVSPTIVTLYRSDGTTILVKQGDIADTKILYDAMDDIVNHQVALMPVQQKVSSAEFEIYAEQSAGVVKFFRVARKFAETLFAPVEELTPQEVGQTEFKTDEPESVTPTAPVADTVEPKPQVSAQEQSRQKHRQAVKDIINDKPETRPAGDTASTLHASQREDNNDAVTVAVVGDTVLPNADNLKTQVTHATKAGRIKGMDNLMIRLSKMIHERQHSVEDLISFLKHADLPIMDDGSILAYKRVKILDATQGLYADSHTGKVKQKVGSVVQMGIDYVDSSRAASCSYGLHVASRSYLRSFHGSAILFIKIAPEDIIAVPTYDTTKIRCCRYHVIGKANDKMFDALSQNVSLGTVKGADEVIAKLLAGNHVGVTQYVTLQGRSQNNISYETAGGTSTPTKVAEEDVVPESAIIADEDVNDPSTPLEGKSLDAKEVAKKAERKSVDKAKPTEKLKETLKEVVKTKEKPKAKAKAKPKSAPKPKAPKKESPRAKLAALLPVTNKEQAQEALTIKRKAKKGWGALGVEKEQEDAIMRLLK</sequence>
<organism evidence="2 3">
    <name type="scientific">Vibrio phage 1.169.O._10N.261.52.B1</name>
    <dbReference type="NCBI Taxonomy" id="1881213"/>
    <lineage>
        <taxon>Viruses</taxon>
        <taxon>Duplodnaviria</taxon>
        <taxon>Heunggongvirae</taxon>
        <taxon>Uroviricota</taxon>
        <taxon>Caudoviricetes</taxon>
        <taxon>Schitoviridae</taxon>
        <taxon>Mukerjeevirus</taxon>
        <taxon>Mukerjeevirus mv52B1</taxon>
    </lineage>
</organism>
<feature type="compositionally biased region" description="Basic residues" evidence="1">
    <location>
        <begin position="476"/>
        <end position="490"/>
    </location>
</feature>
<dbReference type="Proteomes" id="UP000267376">
    <property type="component" value="Segment"/>
</dbReference>
<reference evidence="2 3" key="1">
    <citation type="submission" date="2017-11" db="EMBL/GenBank/DDBJ databases">
        <title>A major lineage of nontailed dsDNA viruses as unrecognized killers of marine bacteria.</title>
        <authorList>
            <person name="Kauffman K.M."/>
            <person name="Hussain F.A."/>
            <person name="Yang J."/>
            <person name="Arevalo P."/>
            <person name="Brown J.M."/>
            <person name="Chang W.K."/>
            <person name="VanInsberghe D."/>
            <person name="Elsherbini J."/>
            <person name="Cutler M.B."/>
            <person name="Kelly L."/>
            <person name="Polz M.F."/>
        </authorList>
    </citation>
    <scope>NUCLEOTIDE SEQUENCE [LARGE SCALE GENOMIC DNA]</scope>
</reference>
<feature type="compositionally biased region" description="Basic and acidic residues" evidence="1">
    <location>
        <begin position="435"/>
        <end position="475"/>
    </location>
</feature>
<feature type="region of interest" description="Disordered" evidence="1">
    <location>
        <begin position="100"/>
        <end position="174"/>
    </location>
</feature>
<gene>
    <name evidence="2" type="ORF">NVP1169O_09</name>
</gene>
<feature type="region of interest" description="Disordered" evidence="1">
    <location>
        <begin position="418"/>
        <end position="506"/>
    </location>
</feature>